<evidence type="ECO:0000256" key="7">
    <source>
        <dbReference type="ARBA" id="ARBA00023033"/>
    </source>
</evidence>
<keyword evidence="6" id="KW-0560">Oxidoreductase</keyword>
<dbReference type="AlphaFoldDB" id="A0AAV9PIC8"/>
<dbReference type="GeneID" id="89923697"/>
<keyword evidence="3" id="KW-0285">Flavoprotein</keyword>
<dbReference type="SUPFAM" id="SSF51905">
    <property type="entry name" value="FAD/NAD(P)-binding domain"/>
    <property type="match status" value="1"/>
</dbReference>
<evidence type="ECO:0000313" key="8">
    <source>
        <dbReference type="EMBL" id="KAK5173669.1"/>
    </source>
</evidence>
<dbReference type="InterPro" id="IPR050775">
    <property type="entry name" value="FAD-binding_Monooxygenases"/>
</dbReference>
<evidence type="ECO:0000256" key="2">
    <source>
        <dbReference type="ARBA" id="ARBA00010139"/>
    </source>
</evidence>
<evidence type="ECO:0000256" key="1">
    <source>
        <dbReference type="ARBA" id="ARBA00001974"/>
    </source>
</evidence>
<evidence type="ECO:0000256" key="4">
    <source>
        <dbReference type="ARBA" id="ARBA00022827"/>
    </source>
</evidence>
<keyword evidence="5" id="KW-0521">NADP</keyword>
<keyword evidence="9" id="KW-1185">Reference proteome</keyword>
<dbReference type="PANTHER" id="PTHR43098:SF3">
    <property type="entry name" value="L-ORNITHINE N(5)-MONOOXYGENASE-RELATED"/>
    <property type="match status" value="1"/>
</dbReference>
<proteinExistence type="inferred from homology"/>
<dbReference type="PANTHER" id="PTHR43098">
    <property type="entry name" value="L-ORNITHINE N(5)-MONOOXYGENASE-RELATED"/>
    <property type="match status" value="1"/>
</dbReference>
<sequence length="402" mass="45472">MAGLSNFRGEVYHTGVWPQYGVNLKGKRVAQIGTGASGIQVIQEVGDSTKHMTIYQRTPNLCLPMNQSKLDPEKEKRKKESGEYEEAMKQTKHTFAGFAYDFMDKNTFDDGPEEREKNYHRLMNEEGGFHYWLNTYKDMLFVQEANDEAYSFWRDTVRKRIKDPKKRELLAPEHPPHPWGTKRPSLEQRFYEVVDQPHIDIIDVNASPIEGVEEGGIRTKNEGLVEVDVIVLATGFDSVSGSLSQIDVRNTEGNPIAAHWKDGVKTGMGISINGFPNMFFLYGPQAPTAFANGPSCTQHQAEWLVNFLVKARDDGIGRIECTKETEEDWRKRVRDAWDVTLFPKAKSWYQGTCSPGRDGLPSDVLTVVEPLNWAGGMPAYLDALEKSLENEYQGWNVDKAAA</sequence>
<dbReference type="Proteomes" id="UP001337655">
    <property type="component" value="Unassembled WGS sequence"/>
</dbReference>
<dbReference type="RefSeq" id="XP_064662364.1">
    <property type="nucleotide sequence ID" value="XM_064799609.1"/>
</dbReference>
<dbReference type="Gene3D" id="3.50.50.60">
    <property type="entry name" value="FAD/NAD(P)-binding domain"/>
    <property type="match status" value="2"/>
</dbReference>
<reference evidence="8 9" key="1">
    <citation type="submission" date="2023-08" db="EMBL/GenBank/DDBJ databases">
        <title>Black Yeasts Isolated from many extreme environments.</title>
        <authorList>
            <person name="Coleine C."/>
            <person name="Stajich J.E."/>
            <person name="Selbmann L."/>
        </authorList>
    </citation>
    <scope>NUCLEOTIDE SEQUENCE [LARGE SCALE GENOMIC DNA]</scope>
    <source>
        <strain evidence="8 9">CCFEE 5935</strain>
    </source>
</reference>
<comment type="cofactor">
    <cofactor evidence="1">
        <name>FAD</name>
        <dbReference type="ChEBI" id="CHEBI:57692"/>
    </cofactor>
</comment>
<keyword evidence="4" id="KW-0274">FAD</keyword>
<dbReference type="InterPro" id="IPR036188">
    <property type="entry name" value="FAD/NAD-bd_sf"/>
</dbReference>
<accession>A0AAV9PIC8</accession>
<evidence type="ECO:0000256" key="3">
    <source>
        <dbReference type="ARBA" id="ARBA00022630"/>
    </source>
</evidence>
<gene>
    <name evidence="8" type="ORF">LTR77_002350</name>
</gene>
<comment type="caution">
    <text evidence="8">The sequence shown here is derived from an EMBL/GenBank/DDBJ whole genome shotgun (WGS) entry which is preliminary data.</text>
</comment>
<evidence type="ECO:0000313" key="9">
    <source>
        <dbReference type="Proteomes" id="UP001337655"/>
    </source>
</evidence>
<evidence type="ECO:0000256" key="5">
    <source>
        <dbReference type="ARBA" id="ARBA00022857"/>
    </source>
</evidence>
<name>A0AAV9PIC8_9PEZI</name>
<comment type="similarity">
    <text evidence="2">Belongs to the FAD-binding monooxygenase family.</text>
</comment>
<dbReference type="EMBL" id="JAVRRT010000003">
    <property type="protein sequence ID" value="KAK5173669.1"/>
    <property type="molecule type" value="Genomic_DNA"/>
</dbReference>
<evidence type="ECO:0000256" key="6">
    <source>
        <dbReference type="ARBA" id="ARBA00023002"/>
    </source>
</evidence>
<organism evidence="8 9">
    <name type="scientific">Saxophila tyrrhenica</name>
    <dbReference type="NCBI Taxonomy" id="1690608"/>
    <lineage>
        <taxon>Eukaryota</taxon>
        <taxon>Fungi</taxon>
        <taxon>Dikarya</taxon>
        <taxon>Ascomycota</taxon>
        <taxon>Pezizomycotina</taxon>
        <taxon>Dothideomycetes</taxon>
        <taxon>Dothideomycetidae</taxon>
        <taxon>Mycosphaerellales</taxon>
        <taxon>Extremaceae</taxon>
        <taxon>Saxophila</taxon>
    </lineage>
</organism>
<dbReference type="GO" id="GO:0004497">
    <property type="term" value="F:monooxygenase activity"/>
    <property type="evidence" value="ECO:0007669"/>
    <property type="project" value="UniProtKB-KW"/>
</dbReference>
<keyword evidence="7" id="KW-0503">Monooxygenase</keyword>
<protein>
    <submittedName>
        <fullName evidence="8">Uncharacterized protein</fullName>
    </submittedName>
</protein>